<dbReference type="PANTHER" id="PTHR42748">
    <property type="entry name" value="NITROGEN METABOLITE REPRESSION PROTEIN NMRA FAMILY MEMBER"/>
    <property type="match status" value="1"/>
</dbReference>
<evidence type="ECO:0000259" key="3">
    <source>
        <dbReference type="Pfam" id="PF05368"/>
    </source>
</evidence>
<dbReference type="PANTHER" id="PTHR42748:SF28">
    <property type="entry name" value="NMRA-LIKE DOMAIN-CONTAINING PROTEIN"/>
    <property type="match status" value="1"/>
</dbReference>
<evidence type="ECO:0000256" key="1">
    <source>
        <dbReference type="ARBA" id="ARBA00006328"/>
    </source>
</evidence>
<dbReference type="Gene3D" id="3.40.50.720">
    <property type="entry name" value="NAD(P)-binding Rossmann-like Domain"/>
    <property type="match status" value="1"/>
</dbReference>
<accession>A0AA38RIM1</accession>
<proteinExistence type="inferred from homology"/>
<keyword evidence="2" id="KW-0521">NADP</keyword>
<dbReference type="AlphaFoldDB" id="A0AA38RIM1"/>
<dbReference type="InterPro" id="IPR036291">
    <property type="entry name" value="NAD(P)-bd_dom_sf"/>
</dbReference>
<dbReference type="EMBL" id="JANBVO010000029">
    <property type="protein sequence ID" value="KAJ9138640.1"/>
    <property type="molecule type" value="Genomic_DNA"/>
</dbReference>
<dbReference type="InterPro" id="IPR051164">
    <property type="entry name" value="NmrA-like_oxidored"/>
</dbReference>
<dbReference type="SUPFAM" id="SSF51735">
    <property type="entry name" value="NAD(P)-binding Rossmann-fold domains"/>
    <property type="match status" value="1"/>
</dbReference>
<reference evidence="4" key="1">
    <citation type="submission" date="2022-07" db="EMBL/GenBank/DDBJ databases">
        <title>Fungi with potential for degradation of polypropylene.</title>
        <authorList>
            <person name="Gostincar C."/>
        </authorList>
    </citation>
    <scope>NUCLEOTIDE SEQUENCE</scope>
    <source>
        <strain evidence="4">EXF-13308</strain>
    </source>
</reference>
<keyword evidence="5" id="KW-1185">Reference proteome</keyword>
<organism evidence="4 5">
    <name type="scientific">Pleurostoma richardsiae</name>
    <dbReference type="NCBI Taxonomy" id="41990"/>
    <lineage>
        <taxon>Eukaryota</taxon>
        <taxon>Fungi</taxon>
        <taxon>Dikarya</taxon>
        <taxon>Ascomycota</taxon>
        <taxon>Pezizomycotina</taxon>
        <taxon>Sordariomycetes</taxon>
        <taxon>Sordariomycetidae</taxon>
        <taxon>Calosphaeriales</taxon>
        <taxon>Pleurostomataceae</taxon>
        <taxon>Pleurostoma</taxon>
    </lineage>
</organism>
<dbReference type="InterPro" id="IPR008030">
    <property type="entry name" value="NmrA-like"/>
</dbReference>
<sequence length="359" mass="38415">MSLVAILGATGTQGGGVVETLLKSPKWSVRAITRNLDSEQAKALKAKGAEVVAADANDEASLIRAFKGATAIFAVTAFWYAIHSPRIPSGIASRGDAPQQGLPRDTIAYAIDFLAERPSAFKTGVHAAGDEEVQQLKNIFTAASKAGPDLQNLVLSSLPAAQRASGGKFHVPHYDYKEVARDWAERNYPEVLAKTTMYWPGWYVSNMVNYPIYRPIRVPAAGGYLLAVPSRSDGVLPVTGDAAHNTGVIVEAVLDAGPRAHGKTVVAVTDWVRFADVAAEVGRVLGSPCAYAELSDEGAEVLWGPIIGGENARQLRWSEEYPDWYSLSGESSMSFAELGVEGRLVGFQEALNGLNDQIM</sequence>
<name>A0AA38RIM1_9PEZI</name>
<evidence type="ECO:0000313" key="5">
    <source>
        <dbReference type="Proteomes" id="UP001174694"/>
    </source>
</evidence>
<protein>
    <recommendedName>
        <fullName evidence="3">NmrA-like domain-containing protein</fullName>
    </recommendedName>
</protein>
<gene>
    <name evidence="4" type="ORF">NKR23_g8416</name>
</gene>
<evidence type="ECO:0000256" key="2">
    <source>
        <dbReference type="ARBA" id="ARBA00022857"/>
    </source>
</evidence>
<evidence type="ECO:0000313" key="4">
    <source>
        <dbReference type="EMBL" id="KAJ9138640.1"/>
    </source>
</evidence>
<comment type="similarity">
    <text evidence="1">Belongs to the NmrA-type oxidoreductase family.</text>
</comment>
<feature type="domain" description="NmrA-like" evidence="3">
    <location>
        <begin position="129"/>
        <end position="296"/>
    </location>
</feature>
<feature type="domain" description="NmrA-like" evidence="3">
    <location>
        <begin position="2"/>
        <end position="77"/>
    </location>
</feature>
<dbReference type="Pfam" id="PF05368">
    <property type="entry name" value="NmrA"/>
    <property type="match status" value="2"/>
</dbReference>
<dbReference type="Proteomes" id="UP001174694">
    <property type="component" value="Unassembled WGS sequence"/>
</dbReference>
<comment type="caution">
    <text evidence="4">The sequence shown here is derived from an EMBL/GenBank/DDBJ whole genome shotgun (WGS) entry which is preliminary data.</text>
</comment>
<dbReference type="GO" id="GO:0005634">
    <property type="term" value="C:nucleus"/>
    <property type="evidence" value="ECO:0007669"/>
    <property type="project" value="TreeGrafter"/>
</dbReference>